<dbReference type="PANTHER" id="PTHR40626:SF11">
    <property type="entry name" value="ZINC FINGER PROTEIN YPR022C"/>
    <property type="match status" value="1"/>
</dbReference>
<evidence type="ECO:0000256" key="7">
    <source>
        <dbReference type="PROSITE-ProRule" id="PRU00042"/>
    </source>
</evidence>
<evidence type="ECO:0000259" key="9">
    <source>
        <dbReference type="PROSITE" id="PS50157"/>
    </source>
</evidence>
<dbReference type="GO" id="GO:0006351">
    <property type="term" value="P:DNA-templated transcription"/>
    <property type="evidence" value="ECO:0007669"/>
    <property type="project" value="InterPro"/>
</dbReference>
<gene>
    <name evidence="10" type="ORF">EHS24_006110</name>
</gene>
<dbReference type="CDD" id="cd12148">
    <property type="entry name" value="fungal_TF_MHR"/>
    <property type="match status" value="1"/>
</dbReference>
<feature type="compositionally biased region" description="Low complexity" evidence="8">
    <location>
        <begin position="11"/>
        <end position="29"/>
    </location>
</feature>
<feature type="region of interest" description="Disordered" evidence="8">
    <location>
        <begin position="796"/>
        <end position="828"/>
    </location>
</feature>
<proteinExistence type="predicted"/>
<comment type="subcellular location">
    <subcellularLocation>
        <location evidence="1">Nucleus</location>
    </subcellularLocation>
</comment>
<evidence type="ECO:0000313" key="11">
    <source>
        <dbReference type="Proteomes" id="UP000279236"/>
    </source>
</evidence>
<feature type="compositionally biased region" description="Polar residues" evidence="8">
    <location>
        <begin position="110"/>
        <end position="119"/>
    </location>
</feature>
<dbReference type="GO" id="GO:0005634">
    <property type="term" value="C:nucleus"/>
    <property type="evidence" value="ECO:0007669"/>
    <property type="project" value="UniProtKB-SubCell"/>
</dbReference>
<keyword evidence="3" id="KW-0677">Repeat</keyword>
<keyword evidence="2" id="KW-0479">Metal-binding</keyword>
<feature type="domain" description="C2H2-type" evidence="9">
    <location>
        <begin position="32"/>
        <end position="58"/>
    </location>
</feature>
<keyword evidence="6" id="KW-0539">Nucleus</keyword>
<organism evidence="10 11">
    <name type="scientific">Apiotrichum porosum</name>
    <dbReference type="NCBI Taxonomy" id="105984"/>
    <lineage>
        <taxon>Eukaryota</taxon>
        <taxon>Fungi</taxon>
        <taxon>Dikarya</taxon>
        <taxon>Basidiomycota</taxon>
        <taxon>Agaricomycotina</taxon>
        <taxon>Tremellomycetes</taxon>
        <taxon>Trichosporonales</taxon>
        <taxon>Trichosporonaceae</taxon>
        <taxon>Apiotrichum</taxon>
    </lineage>
</organism>
<evidence type="ECO:0000256" key="4">
    <source>
        <dbReference type="ARBA" id="ARBA00022771"/>
    </source>
</evidence>
<evidence type="ECO:0000256" key="2">
    <source>
        <dbReference type="ARBA" id="ARBA00022723"/>
    </source>
</evidence>
<dbReference type="SMART" id="SM00355">
    <property type="entry name" value="ZnF_C2H2"/>
    <property type="match status" value="2"/>
</dbReference>
<dbReference type="Proteomes" id="UP000279236">
    <property type="component" value="Unassembled WGS sequence"/>
</dbReference>
<dbReference type="Gene3D" id="3.30.160.60">
    <property type="entry name" value="Classic Zinc Finger"/>
    <property type="match status" value="2"/>
</dbReference>
<feature type="compositionally biased region" description="Low complexity" evidence="8">
    <location>
        <begin position="234"/>
        <end position="249"/>
    </location>
</feature>
<feature type="region of interest" description="Disordered" evidence="8">
    <location>
        <begin position="1"/>
        <end position="31"/>
    </location>
</feature>
<feature type="domain" description="C2H2-type" evidence="9">
    <location>
        <begin position="59"/>
        <end position="86"/>
    </location>
</feature>
<evidence type="ECO:0000256" key="1">
    <source>
        <dbReference type="ARBA" id="ARBA00004123"/>
    </source>
</evidence>
<dbReference type="RefSeq" id="XP_028478035.1">
    <property type="nucleotide sequence ID" value="XM_028621583.1"/>
</dbReference>
<dbReference type="InterPro" id="IPR051059">
    <property type="entry name" value="VerF-like"/>
</dbReference>
<dbReference type="Pfam" id="PF00096">
    <property type="entry name" value="zf-C2H2"/>
    <property type="match status" value="2"/>
</dbReference>
<evidence type="ECO:0000256" key="3">
    <source>
        <dbReference type="ARBA" id="ARBA00022737"/>
    </source>
</evidence>
<evidence type="ECO:0000256" key="6">
    <source>
        <dbReference type="ARBA" id="ARBA00023242"/>
    </source>
</evidence>
<feature type="compositionally biased region" description="Pro residues" evidence="8">
    <location>
        <begin position="803"/>
        <end position="816"/>
    </location>
</feature>
<accession>A0A427Y0G5</accession>
<keyword evidence="4 7" id="KW-0863">Zinc-finger</keyword>
<dbReference type="GO" id="GO:0008270">
    <property type="term" value="F:zinc ion binding"/>
    <property type="evidence" value="ECO:0007669"/>
    <property type="project" value="UniProtKB-KW"/>
</dbReference>
<feature type="region of interest" description="Disordered" evidence="8">
    <location>
        <begin position="231"/>
        <end position="253"/>
    </location>
</feature>
<dbReference type="GO" id="GO:0000785">
    <property type="term" value="C:chromatin"/>
    <property type="evidence" value="ECO:0007669"/>
    <property type="project" value="TreeGrafter"/>
</dbReference>
<dbReference type="OrthoDB" id="1405595at2759"/>
<dbReference type="InterPro" id="IPR013087">
    <property type="entry name" value="Znf_C2H2_type"/>
</dbReference>
<dbReference type="GeneID" id="39590653"/>
<sequence>MTTAQPEVRPRTSPSISRSPTSPTKSSQSALLQCNCGRTFTRVENLRRHQRSHEDSRRLACTICSRTFNRPDVLKRHLRTHRGASASARSGDSPPRETSSSSRSLGEPSHQMSNSPSPNGGNGVLLPPRLYQNGRRQNGDLPPIETLLPRTTTMDLNSPLARIPPSFPMDAPLPLPHFDSSPRDPSFLSVLQETAQELPWSELASLEATLSASNEPGSSFSFYDALQPTPRRNASSLSPPLASPSSLSPKRAVMDSWPSYNGSRSRLHGMGTEGRISEVTRDPALDPKLSPWSRFWLDDALYAKVKNSLSPAASMPGRDTAAFRMPESLFTVNTLISVYFNSFYPQMPILHLPTFDIAQAPPLLVAGFICIGASMSHIPGSRPFSVEMVEIIRRTLSVLFEVDPQNLRNADYVHVLLLNCTAGILSGHQRSFELAEISRGMLIQLCRKMKLLDSPVHAQHLYSNLPSNLHERWRFWISMERSKRLGIAIFLFDSMFPSFMDAPSQLSQGEMLSTGLPCDDHYWNAPTAEEWVGRLDGKSLPSSNFFVTGVTNLLVPRYARPAPPPLRALNPFASLCLINALHHHIWEFRSQLSVYRSIGVVMTLWHPDEPDKQPDLQHGFEGRRRWLEDALDGWRDEYYDEDSYSPLSIAGKVLYHLGHIALRTHLRDLYAIASKHGSQQSAFKFWVRSADAPVAAEHAARLLSVVGFPDASDNRYAPTGVFMAVLTLWVFLKYHGAAIHPTMDTRELRRVFGGHFPTAHTVLKAGMKYMVDNRSWKICSAFAIVLAKMVDNEDLPGMSPRPNLSPRPPNLSPRPPSDGSRSHSARSL</sequence>
<keyword evidence="5" id="KW-0862">Zinc</keyword>
<dbReference type="STRING" id="105984.A0A427Y0G5"/>
<evidence type="ECO:0000256" key="5">
    <source>
        <dbReference type="ARBA" id="ARBA00022833"/>
    </source>
</evidence>
<dbReference type="PANTHER" id="PTHR40626">
    <property type="entry name" value="MIP31509P"/>
    <property type="match status" value="1"/>
</dbReference>
<dbReference type="AlphaFoldDB" id="A0A427Y0G5"/>
<dbReference type="PROSITE" id="PS50157">
    <property type="entry name" value="ZINC_FINGER_C2H2_2"/>
    <property type="match status" value="2"/>
</dbReference>
<feature type="compositionally biased region" description="Low complexity" evidence="8">
    <location>
        <begin position="83"/>
        <end position="109"/>
    </location>
</feature>
<name>A0A427Y0G5_9TREE</name>
<dbReference type="EMBL" id="RSCE01000003">
    <property type="protein sequence ID" value="RSH84587.1"/>
    <property type="molecule type" value="Genomic_DNA"/>
</dbReference>
<dbReference type="InterPro" id="IPR036236">
    <property type="entry name" value="Znf_C2H2_sf"/>
</dbReference>
<dbReference type="GO" id="GO:0000978">
    <property type="term" value="F:RNA polymerase II cis-regulatory region sequence-specific DNA binding"/>
    <property type="evidence" value="ECO:0007669"/>
    <property type="project" value="InterPro"/>
</dbReference>
<dbReference type="PROSITE" id="PS00028">
    <property type="entry name" value="ZINC_FINGER_C2H2_1"/>
    <property type="match status" value="1"/>
</dbReference>
<reference evidence="10 11" key="1">
    <citation type="submission" date="2018-11" db="EMBL/GenBank/DDBJ databases">
        <title>Genome sequence of Apiotrichum porosum DSM 27194.</title>
        <authorList>
            <person name="Aliyu H."/>
            <person name="Gorte O."/>
            <person name="Ochsenreither K."/>
        </authorList>
    </citation>
    <scope>NUCLEOTIDE SEQUENCE [LARGE SCALE GENOMIC DNA]</scope>
    <source>
        <strain evidence="10 11">DSM 27194</strain>
    </source>
</reference>
<dbReference type="GO" id="GO:0000981">
    <property type="term" value="F:DNA-binding transcription factor activity, RNA polymerase II-specific"/>
    <property type="evidence" value="ECO:0007669"/>
    <property type="project" value="InterPro"/>
</dbReference>
<protein>
    <recommendedName>
        <fullName evidence="9">C2H2-type domain-containing protein</fullName>
    </recommendedName>
</protein>
<dbReference type="Pfam" id="PF04082">
    <property type="entry name" value="Fungal_trans"/>
    <property type="match status" value="1"/>
</dbReference>
<feature type="region of interest" description="Disordered" evidence="8">
    <location>
        <begin position="80"/>
        <end position="150"/>
    </location>
</feature>
<dbReference type="InterPro" id="IPR007219">
    <property type="entry name" value="XnlR_reg_dom"/>
</dbReference>
<dbReference type="SUPFAM" id="SSF57667">
    <property type="entry name" value="beta-beta-alpha zinc fingers"/>
    <property type="match status" value="1"/>
</dbReference>
<evidence type="ECO:0000256" key="8">
    <source>
        <dbReference type="SAM" id="MobiDB-lite"/>
    </source>
</evidence>
<comment type="caution">
    <text evidence="10">The sequence shown here is derived from an EMBL/GenBank/DDBJ whole genome shotgun (WGS) entry which is preliminary data.</text>
</comment>
<evidence type="ECO:0000313" key="10">
    <source>
        <dbReference type="EMBL" id="RSH84587.1"/>
    </source>
</evidence>
<keyword evidence="11" id="KW-1185">Reference proteome</keyword>